<organism evidence="2 3">
    <name type="scientific">Paraburkholderia kirstenboschensis</name>
    <dbReference type="NCBI Taxonomy" id="1245436"/>
    <lineage>
        <taxon>Bacteria</taxon>
        <taxon>Pseudomonadati</taxon>
        <taxon>Pseudomonadota</taxon>
        <taxon>Betaproteobacteria</taxon>
        <taxon>Burkholderiales</taxon>
        <taxon>Burkholderiaceae</taxon>
        <taxon>Paraburkholderia</taxon>
    </lineage>
</organism>
<evidence type="ECO:0000256" key="1">
    <source>
        <dbReference type="SAM" id="MobiDB-lite"/>
    </source>
</evidence>
<dbReference type="EMBL" id="CP136512">
    <property type="protein sequence ID" value="WOD15884.1"/>
    <property type="molecule type" value="Genomic_DNA"/>
</dbReference>
<protein>
    <submittedName>
        <fullName evidence="2">DUF2254 family protein</fullName>
    </submittedName>
</protein>
<dbReference type="Proteomes" id="UP001302652">
    <property type="component" value="Chromosome 2"/>
</dbReference>
<gene>
    <name evidence="2" type="ORF">RW095_21890</name>
</gene>
<feature type="region of interest" description="Disordered" evidence="1">
    <location>
        <begin position="41"/>
        <end position="70"/>
    </location>
</feature>
<accession>A0ABZ0EH48</accession>
<proteinExistence type="predicted"/>
<name>A0ABZ0EH48_9BURK</name>
<evidence type="ECO:0000313" key="2">
    <source>
        <dbReference type="EMBL" id="WOD15884.1"/>
    </source>
</evidence>
<dbReference type="RefSeq" id="WP_317018303.1">
    <property type="nucleotide sequence ID" value="NZ_CP136512.1"/>
</dbReference>
<reference evidence="2 3" key="1">
    <citation type="submission" date="2023-10" db="EMBL/GenBank/DDBJ databases">
        <title>Surface-active antibiotics is a multifunctional adaptation for post-fire microbes.</title>
        <authorList>
            <person name="Liu M.D."/>
            <person name="Du Y."/>
            <person name="Koupaei S.K."/>
            <person name="Kim N.R."/>
            <person name="Zhang W."/>
            <person name="Traxler M.F."/>
        </authorList>
    </citation>
    <scope>NUCLEOTIDE SEQUENCE [LARGE SCALE GENOMIC DNA]</scope>
    <source>
        <strain evidence="2 3">F3</strain>
    </source>
</reference>
<dbReference type="Pfam" id="PF10011">
    <property type="entry name" value="DUF2254"/>
    <property type="match status" value="1"/>
</dbReference>
<dbReference type="InterPro" id="IPR018723">
    <property type="entry name" value="DUF2254_membrane"/>
</dbReference>
<keyword evidence="3" id="KW-1185">Reference proteome</keyword>
<evidence type="ECO:0000313" key="3">
    <source>
        <dbReference type="Proteomes" id="UP001302652"/>
    </source>
</evidence>
<sequence length="89" mass="9512">MPASRALSPAVNDPGTAIDVIGRAMRIFSIWAQSGKSAAGRSASSCRAQHPRSHQVVRHGQLGPSPLGAGRRAMQRCDAIRAAHFLRNR</sequence>